<reference evidence="1 2" key="1">
    <citation type="submission" date="2014-04" db="EMBL/GenBank/DDBJ databases">
        <title>Evolutionary Origins and Diversification of the Mycorrhizal Mutualists.</title>
        <authorList>
            <consortium name="DOE Joint Genome Institute"/>
            <consortium name="Mycorrhizal Genomics Consortium"/>
            <person name="Kohler A."/>
            <person name="Kuo A."/>
            <person name="Nagy L.G."/>
            <person name="Floudas D."/>
            <person name="Copeland A."/>
            <person name="Barry K.W."/>
            <person name="Cichocki N."/>
            <person name="Veneault-Fourrey C."/>
            <person name="LaButti K."/>
            <person name="Lindquist E.A."/>
            <person name="Lipzen A."/>
            <person name="Lundell T."/>
            <person name="Morin E."/>
            <person name="Murat C."/>
            <person name="Riley R."/>
            <person name="Ohm R."/>
            <person name="Sun H."/>
            <person name="Tunlid A."/>
            <person name="Henrissat B."/>
            <person name="Grigoriev I.V."/>
            <person name="Hibbett D.S."/>
            <person name="Martin F."/>
        </authorList>
    </citation>
    <scope>NUCLEOTIDE SEQUENCE [LARGE SCALE GENOMIC DNA]</scope>
    <source>
        <strain evidence="1 2">MD-312</strain>
    </source>
</reference>
<name>A0A0C9V304_9AGAM</name>
<proteinExistence type="predicted"/>
<keyword evidence="2" id="KW-1185">Reference proteome</keyword>
<gene>
    <name evidence="1" type="ORF">HYDPIDRAFT_118268</name>
</gene>
<dbReference type="Proteomes" id="UP000053820">
    <property type="component" value="Unassembled WGS sequence"/>
</dbReference>
<evidence type="ECO:0000313" key="1">
    <source>
        <dbReference type="EMBL" id="KIJ59644.1"/>
    </source>
</evidence>
<dbReference type="EMBL" id="KN839883">
    <property type="protein sequence ID" value="KIJ59644.1"/>
    <property type="molecule type" value="Genomic_DNA"/>
</dbReference>
<accession>A0A0C9V304</accession>
<sequence>MENVKLSKHSPHLRLRGICRSLRDAVDVHQPLWKYLRIDWSEPSALEISKLWFRNRRKPGIHVSVVPYAFYSENGWDLQNLPPPPDPALLELLLQHATRIKSATFCAPDGINSFLAVARVLQPHAKRLQYASLRSCLASGGACVTTHRFQNNGRHVQLFSSHFDGCENLLKGPPSLASRVKSEIRPLLARVVQRLRLPVHVKIKKISDNHTFREPFFPIRWDILSNLEINQSSDSLTILHDVLARDSAYAALETIELGIFASGPSHPDRIINQDLPICLPSLRRLSIGVRFGAFDADMPDDNQIRAKDFIGTFRCPALEHVEISSNCFGNVSGPMSQVVDLGKLLCLGQDTSVPLKTLRIDADFDVVDLYKVLDQAANLLYLGVTSAQTEDLERVLHALTWEMGTRRCPNLGNFDLVADAASCSAQQLAELSSLFQEVARSRLGGRYSESEYVYPDATDDLAEEEPYDWISMHLFTGSCGQQFQVAQVMRKW</sequence>
<dbReference type="OrthoDB" id="2686785at2759"/>
<dbReference type="AlphaFoldDB" id="A0A0C9V304"/>
<dbReference type="HOGENOM" id="CLU_502125_0_0_1"/>
<evidence type="ECO:0000313" key="2">
    <source>
        <dbReference type="Proteomes" id="UP000053820"/>
    </source>
</evidence>
<protein>
    <submittedName>
        <fullName evidence="1">Uncharacterized protein</fullName>
    </submittedName>
</protein>
<organism evidence="1 2">
    <name type="scientific">Hydnomerulius pinastri MD-312</name>
    <dbReference type="NCBI Taxonomy" id="994086"/>
    <lineage>
        <taxon>Eukaryota</taxon>
        <taxon>Fungi</taxon>
        <taxon>Dikarya</taxon>
        <taxon>Basidiomycota</taxon>
        <taxon>Agaricomycotina</taxon>
        <taxon>Agaricomycetes</taxon>
        <taxon>Agaricomycetidae</taxon>
        <taxon>Boletales</taxon>
        <taxon>Boletales incertae sedis</taxon>
        <taxon>Leucogyrophana</taxon>
    </lineage>
</organism>